<feature type="transmembrane region" description="Helical" evidence="2">
    <location>
        <begin position="768"/>
        <end position="788"/>
    </location>
</feature>
<comment type="caution">
    <text evidence="3">The sequence shown here is derived from an EMBL/GenBank/DDBJ whole genome shotgun (WGS) entry which is preliminary data.</text>
</comment>
<evidence type="ECO:0000256" key="2">
    <source>
        <dbReference type="SAM" id="Phobius"/>
    </source>
</evidence>
<evidence type="ECO:0000313" key="4">
    <source>
        <dbReference type="Proteomes" id="UP000719412"/>
    </source>
</evidence>
<gene>
    <name evidence="3" type="ORF">GEV33_013172</name>
</gene>
<name>A0A8J6L2W4_TENMO</name>
<protein>
    <submittedName>
        <fullName evidence="3">Uncharacterized protein</fullName>
    </submittedName>
</protein>
<evidence type="ECO:0000256" key="1">
    <source>
        <dbReference type="SAM" id="MobiDB-lite"/>
    </source>
</evidence>
<feature type="transmembrane region" description="Helical" evidence="2">
    <location>
        <begin position="179"/>
        <end position="196"/>
    </location>
</feature>
<dbReference type="Proteomes" id="UP000719412">
    <property type="component" value="Unassembled WGS sequence"/>
</dbReference>
<keyword evidence="4" id="KW-1185">Reference proteome</keyword>
<evidence type="ECO:0000313" key="3">
    <source>
        <dbReference type="EMBL" id="KAH0809619.1"/>
    </source>
</evidence>
<feature type="transmembrane region" description="Helical" evidence="2">
    <location>
        <begin position="225"/>
        <end position="247"/>
    </location>
</feature>
<sequence length="883" mass="99926">MYTGATVDELNSHCAFRCHESQAMIISEVQDDVYVITHPQPMMLIQCGKTTQDIITSAVGKPGALQVHLPCNCQLRLKEDVVIPTRYPCGGNTPPATGLMHVLPATWSNLKSLHLKPLLHDTHPTFDNFTECLDTNWTLRVPHVNLSTNILDDDIFRTVQTNLQSLWDSYTPYEAHSDASVLIWNIVLSLAVLYLYRQNRLLAAAISRFPPAEASALSSRDLTSCLVVAFTALFLGLLSMWLCWKLYGRKGKLFKRKTVTDTERGAELEDLQEVDEELKELNRLRLPVLHPGIAKPRLHREATPSGPKKELSCPVDIFLRRGEVEVNSGVYLERLPAVNLYEASSPLLFYVNLTKLINVYCPVPCNVVMCDVLRKPEFIPFTMQPQETDGSILENDGQEETYQLVNKAHVKRLFTNEKELQKLQEQLRIRNITWREVSLPMGLIRQPVSLCEARAEAWVETLFIKSLVSNLLQMCQTKKMRPDIVPFNTLETILKKYTSVWSSIGYIPSLPELSKYYDVPLVECVLTRKHAVIGIHAPLIRKSTPKLEIRRLITPPFAWGRQTCSIDLTVADLIFPTEKVVSTVFIPRCDPLRENTCFLSEPSGEYMSTIICAKLVMNGATVQTLAEHCPLRCQETGQDVQYVTPLAENQFLITHPPRNLSVTCNGQQSSLKKNSSVGTLFVHLPYGCSLSPINGGRLQPRDQRVATPGAAITHRTIIPAAWVKIRSMNVPRYQEPKPLFQALDDCLNHKWLQDYQLQETNPASFHPFLLSVLDILLLVIIVGVFWYLRRTITTFEQAMYQYVESRITARLRGHNHPTLDMDTVRHRPPQRLPIPITEAQGPITHPGSPTRSTSPLLSRSATPTLGQPEYVSMDPYVRPIQWA</sequence>
<keyword evidence="2" id="KW-0472">Membrane</keyword>
<organism evidence="3 4">
    <name type="scientific">Tenebrio molitor</name>
    <name type="common">Yellow mealworm beetle</name>
    <dbReference type="NCBI Taxonomy" id="7067"/>
    <lineage>
        <taxon>Eukaryota</taxon>
        <taxon>Metazoa</taxon>
        <taxon>Ecdysozoa</taxon>
        <taxon>Arthropoda</taxon>
        <taxon>Hexapoda</taxon>
        <taxon>Insecta</taxon>
        <taxon>Pterygota</taxon>
        <taxon>Neoptera</taxon>
        <taxon>Endopterygota</taxon>
        <taxon>Coleoptera</taxon>
        <taxon>Polyphaga</taxon>
        <taxon>Cucujiformia</taxon>
        <taxon>Tenebrionidae</taxon>
        <taxon>Tenebrio</taxon>
    </lineage>
</organism>
<keyword evidence="2" id="KW-1133">Transmembrane helix</keyword>
<feature type="compositionally biased region" description="Polar residues" evidence="1">
    <location>
        <begin position="847"/>
        <end position="865"/>
    </location>
</feature>
<feature type="region of interest" description="Disordered" evidence="1">
    <location>
        <begin position="835"/>
        <end position="868"/>
    </location>
</feature>
<reference evidence="3" key="1">
    <citation type="journal article" date="2020" name="J Insects Food Feed">
        <title>The yellow mealworm (Tenebrio molitor) genome: a resource for the emerging insects as food and feed industry.</title>
        <authorList>
            <person name="Eriksson T."/>
            <person name="Andere A."/>
            <person name="Kelstrup H."/>
            <person name="Emery V."/>
            <person name="Picard C."/>
        </authorList>
    </citation>
    <scope>NUCLEOTIDE SEQUENCE</scope>
    <source>
        <strain evidence="3">Stoneville</strain>
        <tissue evidence="3">Whole head</tissue>
    </source>
</reference>
<accession>A0A8J6L2W4</accession>
<reference evidence="3" key="2">
    <citation type="submission" date="2021-08" db="EMBL/GenBank/DDBJ databases">
        <authorList>
            <person name="Eriksson T."/>
        </authorList>
    </citation>
    <scope>NUCLEOTIDE SEQUENCE</scope>
    <source>
        <strain evidence="3">Stoneville</strain>
        <tissue evidence="3">Whole head</tissue>
    </source>
</reference>
<dbReference type="AlphaFoldDB" id="A0A8J6L2W4"/>
<keyword evidence="2" id="KW-0812">Transmembrane</keyword>
<dbReference type="EMBL" id="JABDTM020028017">
    <property type="protein sequence ID" value="KAH0809619.1"/>
    <property type="molecule type" value="Genomic_DNA"/>
</dbReference>
<proteinExistence type="predicted"/>